<sequence length="96" mass="10672">MQGLLLCGGWLLAAGYVLGGCRHRCCPGRNNACWAAGAHRARCYCDSYCERTGDCCQDYQAACRHAGVAKLLPDSFSRDVRDPWHRHGTQRSEEQP</sequence>
<keyword evidence="2" id="KW-0732">Signal</keyword>
<dbReference type="Gene3D" id="4.10.410.20">
    <property type="match status" value="1"/>
</dbReference>
<keyword evidence="1" id="KW-1015">Disulfide bond</keyword>
<dbReference type="STRING" id="9009.A0A226NB25"/>
<protein>
    <recommendedName>
        <fullName evidence="3">SMB domain-containing protein</fullName>
    </recommendedName>
</protein>
<dbReference type="PROSITE" id="PS50958">
    <property type="entry name" value="SMB_2"/>
    <property type="match status" value="1"/>
</dbReference>
<evidence type="ECO:0000256" key="2">
    <source>
        <dbReference type="SAM" id="SignalP"/>
    </source>
</evidence>
<proteinExistence type="predicted"/>
<feature type="signal peptide" evidence="2">
    <location>
        <begin position="1"/>
        <end position="19"/>
    </location>
</feature>
<evidence type="ECO:0000313" key="4">
    <source>
        <dbReference type="EMBL" id="OXB64702.1"/>
    </source>
</evidence>
<reference evidence="4 5" key="1">
    <citation type="submission" date="2016-07" db="EMBL/GenBank/DDBJ databases">
        <title>Disparate Historic Effective Population Sizes Predicted by Modern Levels of Genome Diversity for the Scaled Quail (Callipepla squamata) and the Northern Bobwhite (Colinus virginianus): Inferences from First and Second Generation Draft Genome Assemblies for Sympatric New World Quail.</title>
        <authorList>
            <person name="Oldeschulte D.L."/>
            <person name="Halley Y.A."/>
            <person name="Bhattarai E.K."/>
            <person name="Brashear W.A."/>
            <person name="Hill J."/>
            <person name="Metz R.P."/>
            <person name="Johnson C.D."/>
            <person name="Rollins D."/>
            <person name="Peterson M.J."/>
            <person name="Bickhart D.M."/>
            <person name="Decker J.E."/>
            <person name="Seabury C.M."/>
        </authorList>
    </citation>
    <scope>NUCLEOTIDE SEQUENCE [LARGE SCALE GENOMIC DNA]</scope>
    <source>
        <strain evidence="4 5">Texas</strain>
        <tissue evidence="4">Leg muscle</tissue>
    </source>
</reference>
<evidence type="ECO:0000259" key="3">
    <source>
        <dbReference type="PROSITE" id="PS50958"/>
    </source>
</evidence>
<dbReference type="InterPro" id="IPR001212">
    <property type="entry name" value="Somatomedin_B_dom"/>
</dbReference>
<evidence type="ECO:0000313" key="5">
    <source>
        <dbReference type="Proteomes" id="UP000198323"/>
    </source>
</evidence>
<keyword evidence="5" id="KW-1185">Reference proteome</keyword>
<dbReference type="AlphaFoldDB" id="A0A226NB25"/>
<feature type="chain" id="PRO_5013234509" description="SMB domain-containing protein" evidence="2">
    <location>
        <begin position="20"/>
        <end position="96"/>
    </location>
</feature>
<evidence type="ECO:0000256" key="1">
    <source>
        <dbReference type="ARBA" id="ARBA00023157"/>
    </source>
</evidence>
<dbReference type="EMBL" id="MCFN01000114">
    <property type="protein sequence ID" value="OXB64702.1"/>
    <property type="molecule type" value="Genomic_DNA"/>
</dbReference>
<dbReference type="Pfam" id="PF01033">
    <property type="entry name" value="Somatomedin_B"/>
    <property type="match status" value="1"/>
</dbReference>
<feature type="domain" description="SMB" evidence="3">
    <location>
        <begin position="22"/>
        <end position="67"/>
    </location>
</feature>
<dbReference type="PROSITE" id="PS00524">
    <property type="entry name" value="SMB_1"/>
    <property type="match status" value="1"/>
</dbReference>
<dbReference type="OrthoDB" id="98591at2759"/>
<gene>
    <name evidence="4" type="ORF">ASZ78_008778</name>
</gene>
<organism evidence="4 5">
    <name type="scientific">Callipepla squamata</name>
    <name type="common">Scaled quail</name>
    <dbReference type="NCBI Taxonomy" id="9009"/>
    <lineage>
        <taxon>Eukaryota</taxon>
        <taxon>Metazoa</taxon>
        <taxon>Chordata</taxon>
        <taxon>Craniata</taxon>
        <taxon>Vertebrata</taxon>
        <taxon>Euteleostomi</taxon>
        <taxon>Archelosauria</taxon>
        <taxon>Archosauria</taxon>
        <taxon>Dinosauria</taxon>
        <taxon>Saurischia</taxon>
        <taxon>Theropoda</taxon>
        <taxon>Coelurosauria</taxon>
        <taxon>Aves</taxon>
        <taxon>Neognathae</taxon>
        <taxon>Galloanserae</taxon>
        <taxon>Galliformes</taxon>
        <taxon>Odontophoridae</taxon>
        <taxon>Callipepla</taxon>
    </lineage>
</organism>
<feature type="non-terminal residue" evidence="4">
    <location>
        <position position="96"/>
    </location>
</feature>
<accession>A0A226NB25</accession>
<name>A0A226NB25_CALSU</name>
<dbReference type="Proteomes" id="UP000198323">
    <property type="component" value="Unassembled WGS sequence"/>
</dbReference>
<comment type="caution">
    <text evidence="4">The sequence shown here is derived from an EMBL/GenBank/DDBJ whole genome shotgun (WGS) entry which is preliminary data.</text>
</comment>